<protein>
    <submittedName>
        <fullName evidence="2">Uncharacterized protein</fullName>
    </submittedName>
</protein>
<organism evidence="2">
    <name type="scientific">Klebsiella pneumoniae</name>
    <dbReference type="NCBI Taxonomy" id="573"/>
    <lineage>
        <taxon>Bacteria</taxon>
        <taxon>Pseudomonadati</taxon>
        <taxon>Pseudomonadota</taxon>
        <taxon>Gammaproteobacteria</taxon>
        <taxon>Enterobacterales</taxon>
        <taxon>Enterobacteriaceae</taxon>
        <taxon>Klebsiella/Raoultella group</taxon>
        <taxon>Klebsiella</taxon>
        <taxon>Klebsiella pneumoniae complex</taxon>
    </lineage>
</organism>
<keyword evidence="1" id="KW-0472">Membrane</keyword>
<geneLocation type="plasmid" evidence="2">
    <name>p205880-2FIIK</name>
</geneLocation>
<name>A0A6H0AA43_KLEPN</name>
<keyword evidence="2" id="KW-0614">Plasmid</keyword>
<evidence type="ECO:0000313" key="2">
    <source>
        <dbReference type="EMBL" id="QIS36806.1"/>
    </source>
</evidence>
<sequence length="48" mass="5220">MILALLGWKLLGLMMIPVLLVCLVSTWQYSLAMRKANGTASRPAEDGS</sequence>
<dbReference type="AlphaFoldDB" id="A0A6H0AA43"/>
<proteinExistence type="predicted"/>
<feature type="transmembrane region" description="Helical" evidence="1">
    <location>
        <begin position="6"/>
        <end position="27"/>
    </location>
</feature>
<keyword evidence="1" id="KW-1133">Transmembrane helix</keyword>
<reference evidence="2" key="1">
    <citation type="submission" date="2019-12" db="EMBL/GenBank/DDBJ databases">
        <title>Complete sequence of Tn6502.</title>
        <authorList>
            <person name="Zhou D."/>
        </authorList>
    </citation>
    <scope>NUCLEOTIDE SEQUENCE</scope>
    <source>
        <strain evidence="2">N201205880</strain>
        <plasmid evidence="2">p205880-2FIIK</plasmid>
    </source>
</reference>
<accession>A0A6H0AA43</accession>
<keyword evidence="1" id="KW-0812">Transmembrane</keyword>
<evidence type="ECO:0000256" key="1">
    <source>
        <dbReference type="SAM" id="Phobius"/>
    </source>
</evidence>
<dbReference type="RefSeq" id="WP_224360182.1">
    <property type="nucleotide sequence ID" value="NZ_JBJHEP010000044.1"/>
</dbReference>
<dbReference type="EMBL" id="MN824002">
    <property type="protein sequence ID" value="QIS36806.1"/>
    <property type="molecule type" value="Genomic_DNA"/>
</dbReference>